<reference evidence="20 23" key="5">
    <citation type="submission" date="2017-03" db="EMBL/GenBank/DDBJ databases">
        <authorList>
            <person name="Monnet C."/>
        </authorList>
    </citation>
    <scope>NUCLEOTIDE SEQUENCE [LARGE SCALE GENOMIC DNA]</scope>
    <source>
        <strain evidence="23">ATCC 9175</strain>
        <strain evidence="20">CNRZ 920</strain>
    </source>
</reference>
<evidence type="ECO:0000313" key="14">
    <source>
        <dbReference type="Proteomes" id="UP000094793"/>
    </source>
</evidence>
<evidence type="ECO:0000313" key="23">
    <source>
        <dbReference type="Proteomes" id="UP000234525"/>
    </source>
</evidence>
<dbReference type="Proteomes" id="UP000234300">
    <property type="component" value="Unassembled WGS sequence"/>
</dbReference>
<dbReference type="Proteomes" id="UP000282731">
    <property type="component" value="Chromosome"/>
</dbReference>
<accession>A0A1D7W8I8</accession>
<evidence type="ECO:0000313" key="4">
    <source>
        <dbReference type="EMBL" id="PCC17668.1"/>
    </source>
</evidence>
<dbReference type="EMBL" id="FXYZ01000001">
    <property type="protein sequence ID" value="SMX62565.1"/>
    <property type="molecule type" value="Genomic_DNA"/>
</dbReference>
<organism evidence="1 14">
    <name type="scientific">Brevibacterium aurantiacum</name>
    <dbReference type="NCBI Taxonomy" id="273384"/>
    <lineage>
        <taxon>Bacteria</taxon>
        <taxon>Bacillati</taxon>
        <taxon>Actinomycetota</taxon>
        <taxon>Actinomycetes</taxon>
        <taxon>Micrococcales</taxon>
        <taxon>Brevibacteriaceae</taxon>
        <taxon>Brevibacterium</taxon>
    </lineage>
</organism>
<evidence type="ECO:0000313" key="19">
    <source>
        <dbReference type="Proteomes" id="UP000218620"/>
    </source>
</evidence>
<accession>A0A2H1HYB0</accession>
<evidence type="ECO:0000313" key="11">
    <source>
        <dbReference type="EMBL" id="SMX76744.1"/>
    </source>
</evidence>
<name>A0A1D7W8I8_BREAU</name>
<dbReference type="Proteomes" id="UP000234289">
    <property type="component" value="Unassembled WGS sequence"/>
</dbReference>
<dbReference type="EMBL" id="NRGX01000001">
    <property type="protein sequence ID" value="PCC17668.1"/>
    <property type="molecule type" value="Genomic_DNA"/>
</dbReference>
<dbReference type="Proteomes" id="UP000094793">
    <property type="component" value="Chromosome"/>
</dbReference>
<dbReference type="Proteomes" id="UP000234327">
    <property type="component" value="Unassembled WGS sequence"/>
</dbReference>
<evidence type="ECO:0000313" key="9">
    <source>
        <dbReference type="EMBL" id="SMX62565.1"/>
    </source>
</evidence>
<dbReference type="OrthoDB" id="159886at2"/>
<evidence type="ECO:0000313" key="21">
    <source>
        <dbReference type="Proteomes" id="UP000234300"/>
    </source>
</evidence>
<dbReference type="Proteomes" id="UP000217564">
    <property type="component" value="Unassembled WGS sequence"/>
</dbReference>
<dbReference type="Proteomes" id="UP000283000">
    <property type="component" value="Chromosome"/>
</dbReference>
<proteinExistence type="predicted"/>
<dbReference type="Pfam" id="PF22742">
    <property type="entry name" value="PspAB"/>
    <property type="match status" value="1"/>
</dbReference>
<dbReference type="Proteomes" id="UP000218377">
    <property type="component" value="Unassembled WGS sequence"/>
</dbReference>
<dbReference type="EMBL" id="NRGP01000005">
    <property type="protein sequence ID" value="PCC47639.1"/>
    <property type="molecule type" value="Genomic_DNA"/>
</dbReference>
<dbReference type="KEGG" id="blin:BLSMQ_3236"/>
<reference evidence="21 22" key="4">
    <citation type="submission" date="2017-03" db="EMBL/GenBank/DDBJ databases">
        <authorList>
            <person name="Afonso C.L."/>
            <person name="Miller P.J."/>
            <person name="Scott M.A."/>
            <person name="Spackman E."/>
            <person name="Goraichik I."/>
            <person name="Dimitrov K.M."/>
            <person name="Suarez D.L."/>
            <person name="Swayne D.E."/>
        </authorList>
    </citation>
    <scope>NUCLEOTIDE SEQUENCE [LARGE SCALE GENOMIC DNA]</scope>
    <source>
        <strain evidence="9">6</strain>
        <strain evidence="22">6(3)</strain>
        <strain evidence="11">8</strain>
        <strain evidence="21">8(6)</strain>
        <strain evidence="10">ATCC 9175</strain>
        <strain evidence="12">CNRZ 920</strain>
    </source>
</reference>
<dbReference type="PATRIC" id="fig|1703.10.peg.3345"/>
<sequence>MGFFDALLGRSKPKRANLDDLFALPPAALTLEAATGFKPTGVGAVAFRQVEGAAFQTAESESIALISSDPAANVSQRNDGFGYTWQVVSDTDAEVVNLVTNLHAVNSALVSQGFDTMLLCSTVYFANPDGRRLALVYQYKRGTFYPFAQSGPKQRDNPLEIQIRGVLANELPFEEDTSRWSALWDAPGLNDSPESNAQR</sequence>
<dbReference type="RefSeq" id="WP_009881882.1">
    <property type="nucleotide sequence ID" value="NZ_AAGP01000004.1"/>
</dbReference>
<reference evidence="24 25" key="6">
    <citation type="submission" date="2017-12" db="EMBL/GenBank/DDBJ databases">
        <authorList>
            <person name="Levesque S."/>
        </authorList>
    </citation>
    <scope>NUCLEOTIDE SEQUENCE [LARGE SCALE GENOMIC DNA]</scope>
    <source>
        <strain evidence="2 25">SMQ-1417</strain>
        <strain evidence="3 24">SMQ-1420</strain>
    </source>
</reference>
<evidence type="ECO:0000313" key="26">
    <source>
        <dbReference type="Proteomes" id="UP000297736"/>
    </source>
</evidence>
<dbReference type="EMBL" id="NRHA01000011">
    <property type="protein sequence ID" value="PCC53944.1"/>
    <property type="molecule type" value="Genomic_DNA"/>
</dbReference>
<dbReference type="EMBL" id="FXZB01000003">
    <property type="protein sequence ID" value="SMX67931.1"/>
    <property type="molecule type" value="Genomic_DNA"/>
</dbReference>
<evidence type="ECO:0000313" key="25">
    <source>
        <dbReference type="Proteomes" id="UP000283000"/>
    </source>
</evidence>
<evidence type="ECO:0000313" key="7">
    <source>
        <dbReference type="EMBL" id="PCC51399.1"/>
    </source>
</evidence>
<dbReference type="EMBL" id="RHFF01000001">
    <property type="protein sequence ID" value="TGD40805.1"/>
    <property type="molecule type" value="Genomic_DNA"/>
</dbReference>
<evidence type="ECO:0000313" key="5">
    <source>
        <dbReference type="EMBL" id="PCC42446.1"/>
    </source>
</evidence>
<dbReference type="Proteomes" id="UP000234525">
    <property type="component" value="Unassembled WGS sequence"/>
</dbReference>
<evidence type="ECO:0000313" key="17">
    <source>
        <dbReference type="Proteomes" id="UP000217881"/>
    </source>
</evidence>
<evidence type="ECO:0000313" key="1">
    <source>
        <dbReference type="EMBL" id="AOP54938.1"/>
    </source>
</evidence>
<evidence type="ECO:0000313" key="16">
    <source>
        <dbReference type="Proteomes" id="UP000217720"/>
    </source>
</evidence>
<dbReference type="Proteomes" id="UP000218620">
    <property type="component" value="Unassembled WGS sequence"/>
</dbReference>
<reference evidence="15 16" key="3">
    <citation type="journal article" date="2017" name="Elife">
        <title>Extensive horizontal gene transfer in cheese-associated bacteria.</title>
        <authorList>
            <person name="Bonham K.S."/>
            <person name="Wolfe B.E."/>
            <person name="Dutton R.J."/>
        </authorList>
    </citation>
    <scope>NUCLEOTIDE SEQUENCE [LARGE SCALE GENOMIC DNA]</scope>
    <source>
        <strain evidence="8 17">738_8</strain>
        <strain evidence="7 16">900_6</strain>
        <strain evidence="6 15">947_7</strain>
        <strain evidence="5 19">962_8</strain>
        <strain evidence="4 18">JB5</strain>
    </source>
</reference>
<reference evidence="14" key="2">
    <citation type="submission" date="2016-09" db="EMBL/GenBank/DDBJ databases">
        <title>Complete Genome Sequence of Brevibacterium linens SMQ-1335.</title>
        <authorList>
            <person name="de Melo A.G."/>
            <person name="Labrie S.J."/>
            <person name="Dumaresq J."/>
            <person name="Roberts R.J."/>
            <person name="Tremblay D.M."/>
            <person name="Moineau S."/>
        </authorList>
    </citation>
    <scope>NUCLEOTIDE SEQUENCE [LARGE SCALE GENOMIC DNA]</scope>
    <source>
        <strain evidence="14">SMQ-1335</strain>
    </source>
</reference>
<evidence type="ECO:0000313" key="6">
    <source>
        <dbReference type="EMBL" id="PCC47639.1"/>
    </source>
</evidence>
<evidence type="ECO:0000313" key="18">
    <source>
        <dbReference type="Proteomes" id="UP000218377"/>
    </source>
</evidence>
<dbReference type="AlphaFoldDB" id="A0A1D7W8I8"/>
<dbReference type="EMBL" id="CP025330">
    <property type="protein sequence ID" value="AZT94636.1"/>
    <property type="molecule type" value="Genomic_DNA"/>
</dbReference>
<dbReference type="GeneID" id="60907504"/>
<evidence type="ECO:0000313" key="10">
    <source>
        <dbReference type="EMBL" id="SMX67931.1"/>
    </source>
</evidence>
<reference evidence="24 25" key="8">
    <citation type="submission" date="2019-01" db="EMBL/GenBank/DDBJ databases">
        <title>Comparative genomic analysis of Brevibacterium aurantiacum sheds light on its evolution and its adaptation to smear-ripened cheeses.</title>
        <authorList>
            <person name="Moineau S."/>
        </authorList>
    </citation>
    <scope>NUCLEOTIDE SEQUENCE [LARGE SCALE GENOMIC DNA]</scope>
    <source>
        <strain evidence="2 25">SMQ-1417</strain>
        <strain evidence="3 24">SMQ-1420</strain>
    </source>
</reference>
<reference evidence="13 26" key="7">
    <citation type="submission" date="2018-10" db="EMBL/GenBank/DDBJ databases">
        <title>Brevibacterium genomes from Austrain hard cheese rinds.</title>
        <authorList>
            <person name="Anast J.M."/>
            <person name="Dzieciol M."/>
            <person name="Schultz D.L."/>
            <person name="Mann E."/>
            <person name="Wagner M."/>
            <person name="Schmitz-Esser S."/>
        </authorList>
    </citation>
    <scope>NUCLEOTIDE SEQUENCE [LARGE SCALE GENOMIC DNA]</scope>
    <source>
        <strain evidence="13 26">L261</strain>
    </source>
</reference>
<keyword evidence="23" id="KW-1185">Reference proteome</keyword>
<evidence type="ECO:0000313" key="20">
    <source>
        <dbReference type="Proteomes" id="UP000234289"/>
    </source>
</evidence>
<dbReference type="Proteomes" id="UP000217881">
    <property type="component" value="Unassembled WGS sequence"/>
</dbReference>
<gene>
    <name evidence="10" type="ORF">BAUR9175_00638</name>
    <name evidence="12" type="ORF">BAUR920_02868</name>
    <name evidence="9" type="ORF">BAURA63_00068</name>
    <name evidence="11" type="ORF">BAURA86_00764</name>
    <name evidence="1" type="ORF">BLSMQ_3236</name>
    <name evidence="8" type="ORF">CIK59_09225</name>
    <name evidence="7" type="ORF">CIK62_02485</name>
    <name evidence="6" type="ORF">CIK64_03865</name>
    <name evidence="5" type="ORF">CIK65_11985</name>
    <name evidence="4" type="ORF">CIK79_04800</name>
    <name evidence="2" type="ORF">CXR23_16995</name>
    <name evidence="3" type="ORF">CXR27_16560</name>
    <name evidence="13" type="ORF">EB834_01890</name>
</gene>
<dbReference type="EMBL" id="FXZI01000002">
    <property type="protein sequence ID" value="SMX76744.1"/>
    <property type="molecule type" value="Genomic_DNA"/>
</dbReference>
<evidence type="ECO:0000313" key="24">
    <source>
        <dbReference type="Proteomes" id="UP000282731"/>
    </source>
</evidence>
<evidence type="ECO:0000313" key="15">
    <source>
        <dbReference type="Proteomes" id="UP000217564"/>
    </source>
</evidence>
<dbReference type="Proteomes" id="UP000217720">
    <property type="component" value="Unassembled WGS sequence"/>
</dbReference>
<dbReference type="EMBL" id="NRGO01000004">
    <property type="protein sequence ID" value="PCC51399.1"/>
    <property type="molecule type" value="Genomic_DNA"/>
</dbReference>
<dbReference type="eggNOG" id="ENOG5031PZA">
    <property type="taxonomic scope" value="Bacteria"/>
</dbReference>
<protein>
    <submittedName>
        <fullName evidence="1">Uncharacterized protein</fullName>
    </submittedName>
</protein>
<accession>A0A2A3ZQW4</accession>
<dbReference type="Proteomes" id="UP000297736">
    <property type="component" value="Unassembled WGS sequence"/>
</dbReference>
<dbReference type="EMBL" id="NRGQ01000018">
    <property type="protein sequence ID" value="PCC42446.1"/>
    <property type="molecule type" value="Genomic_DNA"/>
</dbReference>
<evidence type="ECO:0000313" key="13">
    <source>
        <dbReference type="EMBL" id="TGD40805.1"/>
    </source>
</evidence>
<evidence type="ECO:0000313" key="2">
    <source>
        <dbReference type="EMBL" id="AZT94636.1"/>
    </source>
</evidence>
<dbReference type="EMBL" id="CP025334">
    <property type="protein sequence ID" value="AZT98422.1"/>
    <property type="molecule type" value="Genomic_DNA"/>
</dbReference>
<dbReference type="EMBL" id="CP017150">
    <property type="protein sequence ID" value="AOP54938.1"/>
    <property type="molecule type" value="Genomic_DNA"/>
</dbReference>
<evidence type="ECO:0000313" key="3">
    <source>
        <dbReference type="EMBL" id="AZT98422.1"/>
    </source>
</evidence>
<evidence type="ECO:0000313" key="22">
    <source>
        <dbReference type="Proteomes" id="UP000234327"/>
    </source>
</evidence>
<reference evidence="1" key="1">
    <citation type="submission" date="2016-09" db="EMBL/GenBank/DDBJ databases">
        <title>Complete Genome Sequence of Brevibacterium aurantiacum SMQ-1335.</title>
        <authorList>
            <person name="de Melo A.G."/>
            <person name="Labrie S.J."/>
            <person name="Dumaresq J."/>
            <person name="Roberts R.J."/>
            <person name="Tremblay D.M."/>
            <person name="Moineau S."/>
        </authorList>
    </citation>
    <scope>NUCLEOTIDE SEQUENCE</scope>
    <source>
        <strain evidence="1">SMQ-1335</strain>
    </source>
</reference>
<dbReference type="InterPro" id="IPR054383">
    <property type="entry name" value="PspAB-like"/>
</dbReference>
<evidence type="ECO:0000313" key="8">
    <source>
        <dbReference type="EMBL" id="PCC53944.1"/>
    </source>
</evidence>
<dbReference type="EMBL" id="FXZG01000019">
    <property type="protein sequence ID" value="SMX95378.1"/>
    <property type="molecule type" value="Genomic_DNA"/>
</dbReference>
<evidence type="ECO:0000313" key="12">
    <source>
        <dbReference type="EMBL" id="SMX95378.1"/>
    </source>
</evidence>